<dbReference type="InterPro" id="IPR023997">
    <property type="entry name" value="TonB-dep_OMP_SusC/RagA_CS"/>
</dbReference>
<dbReference type="Gene3D" id="2.40.170.20">
    <property type="entry name" value="TonB-dependent receptor, beta-barrel domain"/>
    <property type="match status" value="1"/>
</dbReference>
<accession>A0ABV1GVN0</accession>
<evidence type="ECO:0000313" key="13">
    <source>
        <dbReference type="EMBL" id="MEQ2544471.1"/>
    </source>
</evidence>
<evidence type="ECO:0000256" key="8">
    <source>
        <dbReference type="PROSITE-ProRule" id="PRU01360"/>
    </source>
</evidence>
<keyword evidence="3 8" id="KW-1134">Transmembrane beta strand</keyword>
<evidence type="ECO:0000256" key="5">
    <source>
        <dbReference type="ARBA" id="ARBA00023077"/>
    </source>
</evidence>
<keyword evidence="4 8" id="KW-0812">Transmembrane</keyword>
<evidence type="ECO:0000313" key="14">
    <source>
        <dbReference type="Proteomes" id="UP001460202"/>
    </source>
</evidence>
<dbReference type="InterPro" id="IPR023996">
    <property type="entry name" value="TonB-dep_OMP_SusC/RagA"/>
</dbReference>
<dbReference type="SUPFAM" id="SSF49464">
    <property type="entry name" value="Carboxypeptidase regulatory domain-like"/>
    <property type="match status" value="1"/>
</dbReference>
<dbReference type="RefSeq" id="WP_349093997.1">
    <property type="nucleotide sequence ID" value="NZ_JBBMFL010000005.1"/>
</dbReference>
<evidence type="ECO:0000256" key="4">
    <source>
        <dbReference type="ARBA" id="ARBA00022692"/>
    </source>
</evidence>
<dbReference type="Pfam" id="PF07715">
    <property type="entry name" value="Plug"/>
    <property type="match status" value="1"/>
</dbReference>
<dbReference type="EMBL" id="JBBMFL010000005">
    <property type="protein sequence ID" value="MEQ2544471.1"/>
    <property type="molecule type" value="Genomic_DNA"/>
</dbReference>
<name>A0ABV1GVN0_9BACT</name>
<keyword evidence="14" id="KW-1185">Reference proteome</keyword>
<dbReference type="SUPFAM" id="SSF56935">
    <property type="entry name" value="Porins"/>
    <property type="match status" value="1"/>
</dbReference>
<evidence type="ECO:0000256" key="9">
    <source>
        <dbReference type="RuleBase" id="RU003357"/>
    </source>
</evidence>
<comment type="similarity">
    <text evidence="8 9">Belongs to the TonB-dependent receptor family.</text>
</comment>
<proteinExistence type="inferred from homology"/>
<keyword evidence="6 8" id="KW-0472">Membrane</keyword>
<evidence type="ECO:0000256" key="1">
    <source>
        <dbReference type="ARBA" id="ARBA00004571"/>
    </source>
</evidence>
<dbReference type="InterPro" id="IPR012910">
    <property type="entry name" value="Plug_dom"/>
</dbReference>
<keyword evidence="13" id="KW-0675">Receptor</keyword>
<dbReference type="Pfam" id="PF00593">
    <property type="entry name" value="TonB_dep_Rec_b-barrel"/>
    <property type="match status" value="1"/>
</dbReference>
<gene>
    <name evidence="13" type="ORF">WMO46_05870</name>
</gene>
<dbReference type="InterPro" id="IPR037066">
    <property type="entry name" value="Plug_dom_sf"/>
</dbReference>
<feature type="domain" description="TonB-dependent receptor-like beta-barrel" evidence="11">
    <location>
        <begin position="397"/>
        <end position="796"/>
    </location>
</feature>
<dbReference type="Proteomes" id="UP001460202">
    <property type="component" value="Unassembled WGS sequence"/>
</dbReference>
<evidence type="ECO:0000256" key="10">
    <source>
        <dbReference type="SAM" id="SignalP"/>
    </source>
</evidence>
<reference evidence="13 14" key="1">
    <citation type="submission" date="2024-03" db="EMBL/GenBank/DDBJ databases">
        <title>Human intestinal bacterial collection.</title>
        <authorList>
            <person name="Pauvert C."/>
            <person name="Hitch T.C.A."/>
            <person name="Clavel T."/>
        </authorList>
    </citation>
    <scope>NUCLEOTIDE SEQUENCE [LARGE SCALE GENOMIC DNA]</scope>
    <source>
        <strain evidence="13 14">CLA-KB-H122</strain>
    </source>
</reference>
<sequence length="1089" mass="122009">MITSKQRFVLAVLLFAASFAFAQQQSARITGTVFDDARKPLVGASVAVANTTRGVSTSSDGKFEIVASPNETLVISYLGYATQEIRVGSRTRIDVTLEPQANLIEDLVVVGYGIQKRVNVTGAVSSVNYAKEAESRPVTSTAQLLQGMNAGLMVSQTSGQPGQEGMLMRIRGIGTLNNSAPLVIVDGFESSIANVSPDDIESVSVLKDAASCAIYGNRGANGVVLVTTKTGGGNAGKFNISYNGMVAFNRPANHFELISNYADYMELMNESAENIDGTLPFSQAMIDLWREKEKDPNGIADSGYPNYVAYPNTDWMKAMFENNVYHKHNLSASGSSGGTKYLMSFSYVNNPGVVARTGTERFQLRTNVSSQVTKWLEIGTKLWGYEGTRELNDFGGASDYMSRATPGIYPYYDGKYGWVENPEQGSSSRNNLYFINRFGGEERSHYVNAAVFANVKLPYRIRYNVSFNYARSSSEHRFYGKTCNAFSFSKNDWAYRYEDLSKLELTQTDRGTYRWTFQNNLSWDYTFAEKHDLTVLAGFEAMYSNTSNFKAQKTGFAQDKLVEFDTATTVTSIDGTQTDFATASFFGRLTYAYDNRYLFETNLRYDGSSRFARKSRWGIFPSVSAGWRISQEAFMRDSGIDNLKLRASWGKLGNHSIDNYEYQATYASGYLYSFGGKQSPGIVASLSNDLLEWETTTSTDVGVELGVLHNRLTFEMDYYNKVTDDILYRAPIFATIGQKSAPNQNLCEVTNNGLELTLGWRDRVKDFSYGISANFTRNWNEVTKYKGRLKAGWVTGEDGTRVYDTNLGDVTTAVGTTRRVMEGKLINEFYLLDTYKGNGSYFFSDGSVNPQGGPRDGMIRTEQDMEWAQAMVAAGNTFLPNQTIGKKGIWYGDYLYADTNGDGIYGNENDYTFQDVSMSPKYYYGFQVDLAWKGIDLSMTWAGAGGFSIYWRYLGFNSYSTRGNTTIPKEIAYDHYFFDPENPADPRTNLTSKHGRLTMNYGSEQNGGSNYSTHWLYKGDYLKLKNLTVGYTLPKKWLRKIRLQDVRIYLSGENLWTITDYPGMDPEFSDTMNYYASLKQYSVGLNIKF</sequence>
<keyword evidence="7 8" id="KW-0998">Cell outer membrane</keyword>
<dbReference type="NCBIfam" id="TIGR04057">
    <property type="entry name" value="SusC_RagA_signa"/>
    <property type="match status" value="1"/>
</dbReference>
<dbReference type="Pfam" id="PF13715">
    <property type="entry name" value="CarbopepD_reg_2"/>
    <property type="match status" value="1"/>
</dbReference>
<organism evidence="13 14">
    <name type="scientific">Alistipes intestinihominis</name>
    <dbReference type="NCBI Taxonomy" id="3133172"/>
    <lineage>
        <taxon>Bacteria</taxon>
        <taxon>Pseudomonadati</taxon>
        <taxon>Bacteroidota</taxon>
        <taxon>Bacteroidia</taxon>
        <taxon>Bacteroidales</taxon>
        <taxon>Rikenellaceae</taxon>
        <taxon>Alistipes</taxon>
    </lineage>
</organism>
<feature type="signal peptide" evidence="10">
    <location>
        <begin position="1"/>
        <end position="22"/>
    </location>
</feature>
<evidence type="ECO:0000256" key="7">
    <source>
        <dbReference type="ARBA" id="ARBA00023237"/>
    </source>
</evidence>
<dbReference type="Gene3D" id="2.60.40.1120">
    <property type="entry name" value="Carboxypeptidase-like, regulatory domain"/>
    <property type="match status" value="1"/>
</dbReference>
<evidence type="ECO:0000256" key="6">
    <source>
        <dbReference type="ARBA" id="ARBA00023136"/>
    </source>
</evidence>
<evidence type="ECO:0000256" key="2">
    <source>
        <dbReference type="ARBA" id="ARBA00022448"/>
    </source>
</evidence>
<dbReference type="InterPro" id="IPR039426">
    <property type="entry name" value="TonB-dep_rcpt-like"/>
</dbReference>
<feature type="chain" id="PRO_5046710577" evidence="10">
    <location>
        <begin position="23"/>
        <end position="1089"/>
    </location>
</feature>
<keyword evidence="2 8" id="KW-0813">Transport</keyword>
<comment type="caution">
    <text evidence="13">The sequence shown here is derived from an EMBL/GenBank/DDBJ whole genome shotgun (WGS) entry which is preliminary data.</text>
</comment>
<keyword evidence="10" id="KW-0732">Signal</keyword>
<dbReference type="InterPro" id="IPR008969">
    <property type="entry name" value="CarboxyPept-like_regulatory"/>
</dbReference>
<protein>
    <submittedName>
        <fullName evidence="13">TonB-dependent receptor</fullName>
    </submittedName>
</protein>
<evidence type="ECO:0000259" key="11">
    <source>
        <dbReference type="Pfam" id="PF00593"/>
    </source>
</evidence>
<dbReference type="InterPro" id="IPR036942">
    <property type="entry name" value="Beta-barrel_TonB_sf"/>
</dbReference>
<dbReference type="Gene3D" id="2.170.130.10">
    <property type="entry name" value="TonB-dependent receptor, plug domain"/>
    <property type="match status" value="1"/>
</dbReference>
<dbReference type="NCBIfam" id="TIGR04056">
    <property type="entry name" value="OMP_RagA_SusC"/>
    <property type="match status" value="1"/>
</dbReference>
<evidence type="ECO:0000259" key="12">
    <source>
        <dbReference type="Pfam" id="PF07715"/>
    </source>
</evidence>
<comment type="subcellular location">
    <subcellularLocation>
        <location evidence="1 8">Cell outer membrane</location>
        <topology evidence="1 8">Multi-pass membrane protein</topology>
    </subcellularLocation>
</comment>
<feature type="domain" description="TonB-dependent receptor plug" evidence="12">
    <location>
        <begin position="119"/>
        <end position="223"/>
    </location>
</feature>
<evidence type="ECO:0000256" key="3">
    <source>
        <dbReference type="ARBA" id="ARBA00022452"/>
    </source>
</evidence>
<dbReference type="InterPro" id="IPR000531">
    <property type="entry name" value="Beta-barrel_TonB"/>
</dbReference>
<dbReference type="PROSITE" id="PS52016">
    <property type="entry name" value="TONB_DEPENDENT_REC_3"/>
    <property type="match status" value="1"/>
</dbReference>
<keyword evidence="5 9" id="KW-0798">TonB box</keyword>